<reference evidence="5" key="1">
    <citation type="submission" date="2011-02" db="EMBL/GenBank/DDBJ databases">
        <title>The complete genome of Planctomyces brasiliensis DSM 5305.</title>
        <authorList>
            <person name="Lucas S."/>
            <person name="Copeland A."/>
            <person name="Lapidus A."/>
            <person name="Bruce D."/>
            <person name="Goodwin L."/>
            <person name="Pitluck S."/>
            <person name="Kyrpides N."/>
            <person name="Mavromatis K."/>
            <person name="Pagani I."/>
            <person name="Ivanova N."/>
            <person name="Ovchinnikova G."/>
            <person name="Lu M."/>
            <person name="Detter J.C."/>
            <person name="Han C."/>
            <person name="Land M."/>
            <person name="Hauser L."/>
            <person name="Markowitz V."/>
            <person name="Cheng J.-F."/>
            <person name="Hugenholtz P."/>
            <person name="Woyke T."/>
            <person name="Wu D."/>
            <person name="Tindall B."/>
            <person name="Pomrenke H.G."/>
            <person name="Brambilla E."/>
            <person name="Klenk H.-P."/>
            <person name="Eisen J.A."/>
        </authorList>
    </citation>
    <scope>NUCLEOTIDE SEQUENCE [LARGE SCALE GENOMIC DNA]</scope>
    <source>
        <strain evidence="5">ATCC 49424 / DSM 5305 / JCM 21570 / NBRC 103401 / IFAM 1448</strain>
    </source>
</reference>
<dbReference type="InterPro" id="IPR051012">
    <property type="entry name" value="CellSynth/LPSAsmb/PSIAsmb"/>
</dbReference>
<name>F0SI80_RUBBR</name>
<dbReference type="PANTHER" id="PTHR45586:SF1">
    <property type="entry name" value="LIPOPOLYSACCHARIDE ASSEMBLY PROTEIN B"/>
    <property type="match status" value="1"/>
</dbReference>
<dbReference type="InterPro" id="IPR011990">
    <property type="entry name" value="TPR-like_helical_dom_sf"/>
</dbReference>
<proteinExistence type="predicted"/>
<accession>F0SI80</accession>
<dbReference type="STRING" id="756272.Plabr_4209"/>
<dbReference type="EMBL" id="CP002546">
    <property type="protein sequence ID" value="ADY61782.1"/>
    <property type="molecule type" value="Genomic_DNA"/>
</dbReference>
<keyword evidence="1" id="KW-0677">Repeat</keyword>
<keyword evidence="3" id="KW-0472">Membrane</keyword>
<dbReference type="eggNOG" id="COG3118">
    <property type="taxonomic scope" value="Bacteria"/>
</dbReference>
<dbReference type="Proteomes" id="UP000006860">
    <property type="component" value="Chromosome"/>
</dbReference>
<dbReference type="HOGENOM" id="CLU_517665_0_0_0"/>
<feature type="transmembrane region" description="Helical" evidence="3">
    <location>
        <begin position="55"/>
        <end position="76"/>
    </location>
</feature>
<keyword evidence="3" id="KW-0812">Transmembrane</keyword>
<gene>
    <name evidence="4" type="ordered locus">Plabr_4209</name>
</gene>
<feature type="transmembrane region" description="Helical" evidence="3">
    <location>
        <begin position="20"/>
        <end position="43"/>
    </location>
</feature>
<organism evidence="4 5">
    <name type="scientific">Rubinisphaera brasiliensis (strain ATCC 49424 / DSM 5305 / JCM 21570 / IAM 15109 / NBRC 103401 / IFAM 1448)</name>
    <name type="common">Planctomyces brasiliensis</name>
    <dbReference type="NCBI Taxonomy" id="756272"/>
    <lineage>
        <taxon>Bacteria</taxon>
        <taxon>Pseudomonadati</taxon>
        <taxon>Planctomycetota</taxon>
        <taxon>Planctomycetia</taxon>
        <taxon>Planctomycetales</taxon>
        <taxon>Planctomycetaceae</taxon>
        <taxon>Rubinisphaera</taxon>
    </lineage>
</organism>
<evidence type="ECO:0000256" key="1">
    <source>
        <dbReference type="ARBA" id="ARBA00022737"/>
    </source>
</evidence>
<dbReference type="AlphaFoldDB" id="F0SI80"/>
<evidence type="ECO:0000256" key="3">
    <source>
        <dbReference type="SAM" id="Phobius"/>
    </source>
</evidence>
<evidence type="ECO:0000256" key="2">
    <source>
        <dbReference type="ARBA" id="ARBA00022803"/>
    </source>
</evidence>
<evidence type="ECO:0000313" key="4">
    <source>
        <dbReference type="EMBL" id="ADY61782.1"/>
    </source>
</evidence>
<dbReference type="Pfam" id="PF13432">
    <property type="entry name" value="TPR_16"/>
    <property type="match status" value="1"/>
</dbReference>
<sequence length="526" mass="59208">MSSIPLSDVSGSKKNRSVEYMGALQYLKVLWSAGLFANIEMAATFPRDWGKSRRISNLILGIPVCLFVLVLVYLLLIKRPEFKGANEAEYRKLATEAYEAGEYETAQLFFRRIAEDVGNVDARYGYARCVEKTMGREFAVTHMQDLAWGKDSDRDLRPHFWLTEYYGNQAEGEQNSGEVKRHLEQILKVDPENYSAGVSWANLLLAEGNVRAATEQLALLSDDYPQLLLRLAMLYEQQGADVQLRRTVEKGIEQFSALVRDAPGDVELHAILAQFLVKDNRFAEALKRLDKFQDQIAEEDRDEYTELVVRCLLAWYGSLKSQPSALPQRIELAQQMVSLNPSHPGVLVALAELSVEDEHLEDSVSTQVLQQALANGTAPEMVHFVLGSAAYRRSDLKAAERHWDLAFAKSGKLTPLLLNNLAMVYAEQAEPDLDHALELANQAVEVVPQLAEFRDTRGQIHAKRGDWKSAILDLQIVVRHFPNRKQVLELLAKAYEELGDNDVAAAYRRRVELIDSVEAGVDPQIP</sequence>
<keyword evidence="3" id="KW-1133">Transmembrane helix</keyword>
<keyword evidence="2" id="KW-0802">TPR repeat</keyword>
<keyword evidence="5" id="KW-1185">Reference proteome</keyword>
<evidence type="ECO:0000313" key="5">
    <source>
        <dbReference type="Proteomes" id="UP000006860"/>
    </source>
</evidence>
<dbReference type="PANTHER" id="PTHR45586">
    <property type="entry name" value="TPR REPEAT-CONTAINING PROTEIN PA4667"/>
    <property type="match status" value="1"/>
</dbReference>
<dbReference type="KEGG" id="pbs:Plabr_4209"/>
<protein>
    <submittedName>
        <fullName evidence="4">Uncharacterized protein</fullName>
    </submittedName>
</protein>
<dbReference type="SUPFAM" id="SSF48452">
    <property type="entry name" value="TPR-like"/>
    <property type="match status" value="2"/>
</dbReference>
<dbReference type="Gene3D" id="1.25.40.10">
    <property type="entry name" value="Tetratricopeptide repeat domain"/>
    <property type="match status" value="3"/>
</dbReference>
<dbReference type="eggNOG" id="COG0457">
    <property type="taxonomic scope" value="Bacteria"/>
</dbReference>